<feature type="domain" description="Reverse transcriptase Ty1/copia-type" evidence="1">
    <location>
        <begin position="11"/>
        <end position="75"/>
    </location>
</feature>
<reference evidence="2" key="1">
    <citation type="journal article" date="2022" name="Int. J. Mol. Sci.">
        <title>Draft Genome of Tanacetum Coccineum: Genomic Comparison of Closely Related Tanacetum-Family Plants.</title>
        <authorList>
            <person name="Yamashiro T."/>
            <person name="Shiraishi A."/>
            <person name="Nakayama K."/>
            <person name="Satake H."/>
        </authorList>
    </citation>
    <scope>NUCLEOTIDE SEQUENCE</scope>
</reference>
<keyword evidence="3" id="KW-1185">Reference proteome</keyword>
<accession>A0ABQ5DK27</accession>
<protein>
    <submittedName>
        <fullName evidence="2">Retrovirus-related pol polyprotein from transposon TNT 1-94</fullName>
    </submittedName>
</protein>
<name>A0ABQ5DK27_9ASTR</name>
<evidence type="ECO:0000313" key="2">
    <source>
        <dbReference type="EMBL" id="GJT39576.1"/>
    </source>
</evidence>
<proteinExistence type="predicted"/>
<evidence type="ECO:0000259" key="1">
    <source>
        <dbReference type="Pfam" id="PF07727"/>
    </source>
</evidence>
<organism evidence="2 3">
    <name type="scientific">Tanacetum coccineum</name>
    <dbReference type="NCBI Taxonomy" id="301880"/>
    <lineage>
        <taxon>Eukaryota</taxon>
        <taxon>Viridiplantae</taxon>
        <taxon>Streptophyta</taxon>
        <taxon>Embryophyta</taxon>
        <taxon>Tracheophyta</taxon>
        <taxon>Spermatophyta</taxon>
        <taxon>Magnoliopsida</taxon>
        <taxon>eudicotyledons</taxon>
        <taxon>Gunneridae</taxon>
        <taxon>Pentapetalae</taxon>
        <taxon>asterids</taxon>
        <taxon>campanulids</taxon>
        <taxon>Asterales</taxon>
        <taxon>Asteraceae</taxon>
        <taxon>Asteroideae</taxon>
        <taxon>Anthemideae</taxon>
        <taxon>Anthemidinae</taxon>
        <taxon>Tanacetum</taxon>
    </lineage>
</organism>
<evidence type="ECO:0000313" key="3">
    <source>
        <dbReference type="Proteomes" id="UP001151760"/>
    </source>
</evidence>
<dbReference type="Proteomes" id="UP001151760">
    <property type="component" value="Unassembled WGS sequence"/>
</dbReference>
<gene>
    <name evidence="2" type="ORF">Tco_0939441</name>
</gene>
<reference evidence="2" key="2">
    <citation type="submission" date="2022-01" db="EMBL/GenBank/DDBJ databases">
        <authorList>
            <person name="Yamashiro T."/>
            <person name="Shiraishi A."/>
            <person name="Satake H."/>
            <person name="Nakayama K."/>
        </authorList>
    </citation>
    <scope>NUCLEOTIDE SEQUENCE</scope>
</reference>
<dbReference type="InterPro" id="IPR013103">
    <property type="entry name" value="RVT_2"/>
</dbReference>
<dbReference type="Pfam" id="PF07727">
    <property type="entry name" value="RVT_2"/>
    <property type="match status" value="1"/>
</dbReference>
<dbReference type="EMBL" id="BQNB010015398">
    <property type="protein sequence ID" value="GJT39576.1"/>
    <property type="molecule type" value="Genomic_DNA"/>
</dbReference>
<comment type="caution">
    <text evidence="2">The sequence shown here is derived from an EMBL/GenBank/DDBJ whole genome shotgun (WGS) entry which is preliminary data.</text>
</comment>
<sequence length="124" mass="13899">MDVELRALEDNRTWELTYLPPGKKAIRLHLVFKTKLKVDGTVDRKKARLIVQGNRQKYGVDYQETFALVAKMVTVNTNIKKLLPLHDGASADVIGARAGWAGAIAPSHQPRVLNPLKRKLMSDL</sequence>